<feature type="transmembrane region" description="Helical" evidence="1">
    <location>
        <begin position="164"/>
        <end position="185"/>
    </location>
</feature>
<proteinExistence type="predicted"/>
<keyword evidence="1" id="KW-0472">Membrane</keyword>
<dbReference type="RefSeq" id="WP_269921672.1">
    <property type="nucleotide sequence ID" value="NZ_JAMKBI010000004.1"/>
</dbReference>
<reference evidence="2" key="1">
    <citation type="submission" date="2022-05" db="EMBL/GenBank/DDBJ databases">
        <authorList>
            <person name="Colautti A."/>
            <person name="Iacumin L."/>
        </authorList>
    </citation>
    <scope>NUCLEOTIDE SEQUENCE</scope>
    <source>
        <strain evidence="2">DSM 30747</strain>
    </source>
</reference>
<dbReference type="AlphaFoldDB" id="A0A9X3L8P3"/>
<name>A0A9X3L8P3_9BACI</name>
<sequence length="255" mass="29393">MKGLLLREWTLYKSWLFGSALFSIGAILILPILLQRYLITEAAIQEIRMVLMFLMLSFSVVNHIAQFNKSLNSDNGKKDMWLHNPHSMHTLIGAKFLFSLGIYFVSNIFITTAGIYFMSDVILGSFAQFLILQLLLLIVMLFVGISVSIIWLFFWTIYLEGKYWIGKLSLIATVVIFFLLASLLPKLVSFLSLNKVLNQGEISLKFIESYLPTIALSNFIFDIGSIYIVEELFSWIIFVLLFWSVCKWLERVVTR</sequence>
<feature type="transmembrane region" description="Helical" evidence="1">
    <location>
        <begin position="15"/>
        <end position="34"/>
    </location>
</feature>
<accession>A0A9X3L8P3</accession>
<evidence type="ECO:0000256" key="1">
    <source>
        <dbReference type="SAM" id="Phobius"/>
    </source>
</evidence>
<dbReference type="EMBL" id="JAMKBI010000004">
    <property type="protein sequence ID" value="MCZ8533260.1"/>
    <property type="molecule type" value="Genomic_DNA"/>
</dbReference>
<keyword evidence="1" id="KW-0812">Transmembrane</keyword>
<evidence type="ECO:0000313" key="3">
    <source>
        <dbReference type="Proteomes" id="UP001152172"/>
    </source>
</evidence>
<dbReference type="Proteomes" id="UP001152172">
    <property type="component" value="Unassembled WGS sequence"/>
</dbReference>
<gene>
    <name evidence="2" type="ORF">M9R61_07810</name>
</gene>
<protein>
    <submittedName>
        <fullName evidence="2">Uncharacterized protein</fullName>
    </submittedName>
</protein>
<organism evidence="2 3">
    <name type="scientific">Psychrobacillus psychrodurans</name>
    <dbReference type="NCBI Taxonomy" id="126157"/>
    <lineage>
        <taxon>Bacteria</taxon>
        <taxon>Bacillati</taxon>
        <taxon>Bacillota</taxon>
        <taxon>Bacilli</taxon>
        <taxon>Bacillales</taxon>
        <taxon>Bacillaceae</taxon>
        <taxon>Psychrobacillus</taxon>
    </lineage>
</organism>
<evidence type="ECO:0000313" key="2">
    <source>
        <dbReference type="EMBL" id="MCZ8533260.1"/>
    </source>
</evidence>
<feature type="transmembrane region" description="Helical" evidence="1">
    <location>
        <begin position="129"/>
        <end position="158"/>
    </location>
</feature>
<keyword evidence="1" id="KW-1133">Transmembrane helix</keyword>
<feature type="transmembrane region" description="Helical" evidence="1">
    <location>
        <begin position="96"/>
        <end position="117"/>
    </location>
</feature>
<keyword evidence="3" id="KW-1185">Reference proteome</keyword>
<feature type="transmembrane region" description="Helical" evidence="1">
    <location>
        <begin position="232"/>
        <end position="249"/>
    </location>
</feature>
<comment type="caution">
    <text evidence="2">The sequence shown here is derived from an EMBL/GenBank/DDBJ whole genome shotgun (WGS) entry which is preliminary data.</text>
</comment>